<dbReference type="AlphaFoldDB" id="A0A0A1URA6"/>
<dbReference type="OrthoDB" id="10269400at2759"/>
<dbReference type="EMBL" id="JELW01000029">
    <property type="protein sequence ID" value="EXU98154.1"/>
    <property type="molecule type" value="Genomic_DNA"/>
</dbReference>
<gene>
    <name evidence="1" type="ORF">X797_008759</name>
</gene>
<protein>
    <submittedName>
        <fullName evidence="1">Uncharacterized protein</fullName>
    </submittedName>
</protein>
<dbReference type="HOGENOM" id="CLU_2223845_0_0_1"/>
<accession>A0A0A1URA6</accession>
<reference evidence="1" key="1">
    <citation type="submission" date="2014-02" db="EMBL/GenBank/DDBJ databases">
        <title>The genome sequence of the entomopathogenic fungus Metarhizium robertsii ARSEF 2575.</title>
        <authorList>
            <person name="Giuliano Garisto Donzelli B."/>
            <person name="Roe B.A."/>
            <person name="Macmil S.L."/>
            <person name="Krasnoff S.B."/>
            <person name="Gibson D.M."/>
        </authorList>
    </citation>
    <scope>NUCLEOTIDE SEQUENCE [LARGE SCALE GENOMIC DNA]</scope>
    <source>
        <strain evidence="1">ARSEF 2575</strain>
    </source>
</reference>
<name>A0A0A1URA6_9HYPO</name>
<proteinExistence type="predicted"/>
<sequence>MEQAQDFYPLCRAWKETGYLLLPASFYNPSTWLLFHTFHDGTTVQIRTHNFNKTYKNWPWATDEEKKHFEGTFVDLSGQGLGDSKTWVKYDMTIKEAKSMGFEISR</sequence>
<comment type="caution">
    <text evidence="1">The sequence shown here is derived from an EMBL/GenBank/DDBJ whole genome shotgun (WGS) entry which is preliminary data.</text>
</comment>
<organism evidence="1">
    <name type="scientific">Metarhizium robertsii</name>
    <dbReference type="NCBI Taxonomy" id="568076"/>
    <lineage>
        <taxon>Eukaryota</taxon>
        <taxon>Fungi</taxon>
        <taxon>Dikarya</taxon>
        <taxon>Ascomycota</taxon>
        <taxon>Pezizomycotina</taxon>
        <taxon>Sordariomycetes</taxon>
        <taxon>Hypocreomycetidae</taxon>
        <taxon>Hypocreales</taxon>
        <taxon>Clavicipitaceae</taxon>
        <taxon>Metarhizium</taxon>
    </lineage>
</organism>
<dbReference type="Proteomes" id="UP000030151">
    <property type="component" value="Unassembled WGS sequence"/>
</dbReference>
<evidence type="ECO:0000313" key="1">
    <source>
        <dbReference type="EMBL" id="EXU98154.1"/>
    </source>
</evidence>